<feature type="region of interest" description="Disordered" evidence="1">
    <location>
        <begin position="73"/>
        <end position="94"/>
    </location>
</feature>
<reference evidence="2 3" key="1">
    <citation type="submission" date="2013-01" db="EMBL/GenBank/DDBJ databases">
        <title>Whole genome shotgun sequence of Gordonia soli NBRC 108243.</title>
        <authorList>
            <person name="Isaki-Nakamura S."/>
            <person name="Hosoyama A."/>
            <person name="Tsuchikane K."/>
            <person name="Ando Y."/>
            <person name="Baba S."/>
            <person name="Ohji S."/>
            <person name="Hamada M."/>
            <person name="Tamura T."/>
            <person name="Yamazoe A."/>
            <person name="Yamazaki S."/>
            <person name="Fujita N."/>
        </authorList>
    </citation>
    <scope>NUCLEOTIDE SEQUENCE [LARGE SCALE GENOMIC DNA]</scope>
    <source>
        <strain evidence="2 3">NBRC 108243</strain>
    </source>
</reference>
<organism evidence="2 3">
    <name type="scientific">Gordonia soli NBRC 108243</name>
    <dbReference type="NCBI Taxonomy" id="1223545"/>
    <lineage>
        <taxon>Bacteria</taxon>
        <taxon>Bacillati</taxon>
        <taxon>Actinomycetota</taxon>
        <taxon>Actinomycetes</taxon>
        <taxon>Mycobacteriales</taxon>
        <taxon>Gordoniaceae</taxon>
        <taxon>Gordonia</taxon>
    </lineage>
</organism>
<keyword evidence="3" id="KW-1185">Reference proteome</keyword>
<evidence type="ECO:0000256" key="1">
    <source>
        <dbReference type="SAM" id="MobiDB-lite"/>
    </source>
</evidence>
<gene>
    <name evidence="2" type="ORF">GS4_25_00930</name>
</gene>
<evidence type="ECO:0000313" key="3">
    <source>
        <dbReference type="Proteomes" id="UP000011666"/>
    </source>
</evidence>
<proteinExistence type="predicted"/>
<dbReference type="Proteomes" id="UP000011666">
    <property type="component" value="Unassembled WGS sequence"/>
</dbReference>
<sequence>MYIDCNSCPGRRRACDGCMMQVLFDPLNSGNDGVDARPPVAVPMVTADDEIASAIDVFSAAAMVSNATAVSARSNIGPVQRGRRGPDLSVLRAG</sequence>
<accession>M0QMK3</accession>
<dbReference type="AlphaFoldDB" id="M0QMK3"/>
<dbReference type="STRING" id="1223545.GS4_25_00930"/>
<comment type="caution">
    <text evidence="2">The sequence shown here is derived from an EMBL/GenBank/DDBJ whole genome shotgun (WGS) entry which is preliminary data.</text>
</comment>
<dbReference type="EMBL" id="BANX01000025">
    <property type="protein sequence ID" value="GAC69521.1"/>
    <property type="molecule type" value="Genomic_DNA"/>
</dbReference>
<protein>
    <submittedName>
        <fullName evidence="2">Uncharacterized protein</fullName>
    </submittedName>
</protein>
<name>M0QMK3_9ACTN</name>
<dbReference type="eggNOG" id="ENOG5031W2X">
    <property type="taxonomic scope" value="Bacteria"/>
</dbReference>
<evidence type="ECO:0000313" key="2">
    <source>
        <dbReference type="EMBL" id="GAC69521.1"/>
    </source>
</evidence>